<feature type="region of interest" description="Disordered" evidence="1">
    <location>
        <begin position="81"/>
        <end position="114"/>
    </location>
</feature>
<dbReference type="AlphaFoldDB" id="V2Q8N0"/>
<dbReference type="InterPro" id="IPR021973">
    <property type="entry name" value="SprA-related"/>
</dbReference>
<dbReference type="Pfam" id="PF12118">
    <property type="entry name" value="SprA-related"/>
    <property type="match status" value="1"/>
</dbReference>
<sequence>MSVSALTNSFYNYVPVTSSQYETSSNKNVSNTQTQENIKATDEKQTQNQIISNSYEENNKNTLSNNSDDNKNISYFTGEEILASRPEKSSNSDKQLTEEEQKQVDKLKSRDREVKTHEQAHIAAGGSYVKGGASYDYQTGPDGKQYAVGGSVNIDTSPVADDPEATIAKAQVVIKAALAPADPSSQDQKVASEARQMMNDARKELNSQKNTEISSKENTENTTASINENESKKTTVNIDENTYSSASANVSSKENMEKTNTDNNMAAAQTPVQNTKESSITSVKQKNNQIITASSYNTGSIISLTA</sequence>
<name>V2Q8N0_9BACT</name>
<protein>
    <submittedName>
        <fullName evidence="2">Uncharacterized protein</fullName>
    </submittedName>
</protein>
<dbReference type="RefSeq" id="WP_023276599.1">
    <property type="nucleotide sequence ID" value="NZ_CP097562.1"/>
</dbReference>
<feature type="compositionally biased region" description="Polar residues" evidence="1">
    <location>
        <begin position="220"/>
        <end position="253"/>
    </location>
</feature>
<feature type="region of interest" description="Disordered" evidence="1">
    <location>
        <begin position="204"/>
        <end position="280"/>
    </location>
</feature>
<evidence type="ECO:0000313" key="2">
    <source>
        <dbReference type="EMBL" id="USF24961.1"/>
    </source>
</evidence>
<dbReference type="KEGG" id="msch:N508_002056"/>
<reference evidence="2" key="3">
    <citation type="submission" date="2022-06" db="EMBL/GenBank/DDBJ databases">
        <title>Resources to Facilitate Use of the Altered Schaedler Flora (ASF) Mouse Model to Study Microbiome Function.</title>
        <authorList>
            <person name="Proctor A."/>
            <person name="Parvinroo S."/>
            <person name="Richie T."/>
            <person name="Jia X."/>
            <person name="Lee S.T.M."/>
            <person name="Karp P.D."/>
            <person name="Paley S."/>
            <person name="Kostic A.D."/>
            <person name="Pierre J.F."/>
            <person name="Wannemuehler M.J."/>
            <person name="Phillips G.J."/>
        </authorList>
    </citation>
    <scope>NUCLEOTIDE SEQUENCE</scope>
    <source>
        <strain evidence="2">ASF457</strain>
    </source>
</reference>
<feature type="region of interest" description="Disordered" evidence="1">
    <location>
        <begin position="19"/>
        <end position="47"/>
    </location>
</feature>
<feature type="compositionally biased region" description="Polar residues" evidence="1">
    <location>
        <begin position="19"/>
        <end position="38"/>
    </location>
</feature>
<organism evidence="2 3">
    <name type="scientific">Mucispirillum schaedleri ASF457</name>
    <dbReference type="NCBI Taxonomy" id="1379858"/>
    <lineage>
        <taxon>Bacteria</taxon>
        <taxon>Pseudomonadati</taxon>
        <taxon>Deferribacterota</taxon>
        <taxon>Deferribacteres</taxon>
        <taxon>Deferribacterales</taxon>
        <taxon>Mucispirillaceae</taxon>
        <taxon>Mucispirillum</taxon>
    </lineage>
</organism>
<dbReference type="Proteomes" id="UP000017429">
    <property type="component" value="Chromosome"/>
</dbReference>
<feature type="compositionally biased region" description="Basic and acidic residues" evidence="1">
    <location>
        <begin position="85"/>
        <end position="114"/>
    </location>
</feature>
<dbReference type="EMBL" id="CP097562">
    <property type="protein sequence ID" value="USF24961.1"/>
    <property type="molecule type" value="Genomic_DNA"/>
</dbReference>
<keyword evidence="3" id="KW-1185">Reference proteome</keyword>
<dbReference type="eggNOG" id="COG3064">
    <property type="taxonomic scope" value="Bacteria"/>
</dbReference>
<dbReference type="OrthoDB" id="9812722at2"/>
<feature type="compositionally biased region" description="Polar residues" evidence="1">
    <location>
        <begin position="261"/>
        <end position="280"/>
    </location>
</feature>
<gene>
    <name evidence="2" type="ORF">N508_002056</name>
</gene>
<evidence type="ECO:0000256" key="1">
    <source>
        <dbReference type="SAM" id="MobiDB-lite"/>
    </source>
</evidence>
<reference evidence="2" key="2">
    <citation type="submission" date="2022-05" db="EMBL/GenBank/DDBJ databases">
        <authorList>
            <person name="Proctor A.L."/>
            <person name="Phillips G.J."/>
            <person name="Wannemuehler M.J."/>
        </authorList>
    </citation>
    <scope>NUCLEOTIDE SEQUENCE</scope>
    <source>
        <strain evidence="2">ASF457</strain>
    </source>
</reference>
<evidence type="ECO:0000313" key="3">
    <source>
        <dbReference type="Proteomes" id="UP000017429"/>
    </source>
</evidence>
<proteinExistence type="predicted"/>
<reference evidence="2" key="1">
    <citation type="journal article" date="2014" name="Genome Announc.">
        <title>Draft genome sequences of the altered schaedler flora, a defined bacterial community from gnotobiotic mice.</title>
        <authorList>
            <person name="Wannemuehler M.J."/>
            <person name="Overstreet A.M."/>
            <person name="Ward D.V."/>
            <person name="Phillips G.J."/>
        </authorList>
    </citation>
    <scope>NUCLEOTIDE SEQUENCE</scope>
    <source>
        <strain evidence="2">ASF457</strain>
    </source>
</reference>
<accession>V2Q8N0</accession>